<organism evidence="1 2">
    <name type="scientific">Candidatus Dormiibacter inghamiae</name>
    <dbReference type="NCBI Taxonomy" id="3127013"/>
    <lineage>
        <taxon>Bacteria</taxon>
        <taxon>Bacillati</taxon>
        <taxon>Candidatus Dormiibacterota</taxon>
        <taxon>Candidatus Dormibacteria</taxon>
        <taxon>Candidatus Dormibacterales</taxon>
        <taxon>Candidatus Dormibacteraceae</taxon>
        <taxon>Candidatus Dormiibacter</taxon>
    </lineage>
</organism>
<accession>A0A934KB39</accession>
<reference evidence="1 2" key="1">
    <citation type="submission" date="2020-10" db="EMBL/GenBank/DDBJ databases">
        <title>Ca. Dormibacterota MAGs.</title>
        <authorList>
            <person name="Montgomery K."/>
        </authorList>
    </citation>
    <scope>NUCLEOTIDE SEQUENCE [LARGE SCALE GENOMIC DNA]</scope>
    <source>
        <strain evidence="1">SC8811_S16_3</strain>
    </source>
</reference>
<evidence type="ECO:0000313" key="1">
    <source>
        <dbReference type="EMBL" id="MBJ7602144.1"/>
    </source>
</evidence>
<dbReference type="AlphaFoldDB" id="A0A934KB39"/>
<dbReference type="EMBL" id="JAEKNQ010000013">
    <property type="protein sequence ID" value="MBJ7602144.1"/>
    <property type="molecule type" value="Genomic_DNA"/>
</dbReference>
<name>A0A934KB39_9BACT</name>
<proteinExistence type="predicted"/>
<comment type="caution">
    <text evidence="1">The sequence shown here is derived from an EMBL/GenBank/DDBJ whole genome shotgun (WGS) entry which is preliminary data.</text>
</comment>
<protein>
    <submittedName>
        <fullName evidence="1">Helix-turn-helix domain-containing protein</fullName>
    </submittedName>
</protein>
<sequence length="94" mass="10571">MSRGRYLVDAVLLEGRSPSELARQHGLARSWIYQLLARFREGGYEALEPRSRRPRSCSHQVDAETEATILRLREGLQSAGYDAGAQTIAHHLIP</sequence>
<dbReference type="SUPFAM" id="SSF46689">
    <property type="entry name" value="Homeodomain-like"/>
    <property type="match status" value="1"/>
</dbReference>
<feature type="non-terminal residue" evidence="1">
    <location>
        <position position="94"/>
    </location>
</feature>
<dbReference type="RefSeq" id="WP_338176538.1">
    <property type="nucleotide sequence ID" value="NZ_JAEKNQ010000013.1"/>
</dbReference>
<dbReference type="Proteomes" id="UP000620075">
    <property type="component" value="Unassembled WGS sequence"/>
</dbReference>
<gene>
    <name evidence="1" type="ORF">JF888_02955</name>
</gene>
<dbReference type="InterPro" id="IPR009057">
    <property type="entry name" value="Homeodomain-like_sf"/>
</dbReference>
<dbReference type="Pfam" id="PF13551">
    <property type="entry name" value="HTH_29"/>
    <property type="match status" value="1"/>
</dbReference>
<evidence type="ECO:0000313" key="2">
    <source>
        <dbReference type="Proteomes" id="UP000620075"/>
    </source>
</evidence>